<dbReference type="GO" id="GO:0071555">
    <property type="term" value="P:cell wall organization"/>
    <property type="evidence" value="ECO:0007669"/>
    <property type="project" value="TreeGrafter"/>
</dbReference>
<comment type="subcellular location">
    <subcellularLocation>
        <location evidence="1">Membrane</location>
    </subcellularLocation>
</comment>
<dbReference type="InterPro" id="IPR005311">
    <property type="entry name" value="PBP_dimer"/>
</dbReference>
<keyword evidence="2" id="KW-0645">Protease</keyword>
<accession>A0AA52EDB2</accession>
<dbReference type="InterPro" id="IPR050515">
    <property type="entry name" value="Beta-lactam/transpept"/>
</dbReference>
<name>A0AA52EDB2_9PROT</name>
<dbReference type="InterPro" id="IPR012338">
    <property type="entry name" value="Beta-lactam/transpept-like"/>
</dbReference>
<proteinExistence type="predicted"/>
<evidence type="ECO:0000256" key="2">
    <source>
        <dbReference type="ARBA" id="ARBA00022645"/>
    </source>
</evidence>
<dbReference type="RefSeq" id="WP_310797416.1">
    <property type="nucleotide sequence ID" value="NZ_CP123872.1"/>
</dbReference>
<feature type="domain" description="Penicillin-binding protein dimerisation" evidence="6">
    <location>
        <begin position="97"/>
        <end position="203"/>
    </location>
</feature>
<dbReference type="Gene3D" id="3.90.1310.10">
    <property type="entry name" value="Penicillin-binding protein 2a (Domain 2)"/>
    <property type="match status" value="1"/>
</dbReference>
<dbReference type="GO" id="GO:0008658">
    <property type="term" value="F:penicillin binding"/>
    <property type="evidence" value="ECO:0007669"/>
    <property type="project" value="InterPro"/>
</dbReference>
<keyword evidence="2" id="KW-0378">Hydrolase</keyword>
<dbReference type="EMBL" id="CP123872">
    <property type="protein sequence ID" value="WND01588.1"/>
    <property type="molecule type" value="Genomic_DNA"/>
</dbReference>
<feature type="transmembrane region" description="Helical" evidence="4">
    <location>
        <begin position="46"/>
        <end position="67"/>
    </location>
</feature>
<keyword evidence="4" id="KW-0812">Transmembrane</keyword>
<dbReference type="PANTHER" id="PTHR30627:SF1">
    <property type="entry name" value="PEPTIDOGLYCAN D,D-TRANSPEPTIDASE FTSI"/>
    <property type="match status" value="1"/>
</dbReference>
<dbReference type="GO" id="GO:0005886">
    <property type="term" value="C:plasma membrane"/>
    <property type="evidence" value="ECO:0007669"/>
    <property type="project" value="TreeGrafter"/>
</dbReference>
<dbReference type="AlphaFoldDB" id="A0AA52EDB2"/>
<dbReference type="SUPFAM" id="SSF56601">
    <property type="entry name" value="beta-lactamase/transpeptidase-like"/>
    <property type="match status" value="1"/>
</dbReference>
<organism evidence="7 8">
    <name type="scientific">Temperatibacter marinus</name>
    <dbReference type="NCBI Taxonomy" id="1456591"/>
    <lineage>
        <taxon>Bacteria</taxon>
        <taxon>Pseudomonadati</taxon>
        <taxon>Pseudomonadota</taxon>
        <taxon>Alphaproteobacteria</taxon>
        <taxon>Kordiimonadales</taxon>
        <taxon>Temperatibacteraceae</taxon>
        <taxon>Temperatibacter</taxon>
    </lineage>
</organism>
<reference evidence="7" key="1">
    <citation type="submission" date="2023-04" db="EMBL/GenBank/DDBJ databases">
        <title>Complete genome sequence of Temperatibacter marinus.</title>
        <authorList>
            <person name="Rong J.-C."/>
            <person name="Yi M.-L."/>
            <person name="Zhao Q."/>
        </authorList>
    </citation>
    <scope>NUCLEOTIDE SEQUENCE</scope>
    <source>
        <strain evidence="7">NBRC 110045</strain>
    </source>
</reference>
<dbReference type="Proteomes" id="UP001268683">
    <property type="component" value="Chromosome"/>
</dbReference>
<keyword evidence="3 4" id="KW-0472">Membrane</keyword>
<evidence type="ECO:0000313" key="7">
    <source>
        <dbReference type="EMBL" id="WND01588.1"/>
    </source>
</evidence>
<evidence type="ECO:0000259" key="5">
    <source>
        <dbReference type="Pfam" id="PF00905"/>
    </source>
</evidence>
<dbReference type="GO" id="GO:0004180">
    <property type="term" value="F:carboxypeptidase activity"/>
    <property type="evidence" value="ECO:0007669"/>
    <property type="project" value="UniProtKB-KW"/>
</dbReference>
<evidence type="ECO:0000256" key="4">
    <source>
        <dbReference type="SAM" id="Phobius"/>
    </source>
</evidence>
<dbReference type="InterPro" id="IPR001460">
    <property type="entry name" value="PCN-bd_Tpept"/>
</dbReference>
<evidence type="ECO:0000259" key="6">
    <source>
        <dbReference type="Pfam" id="PF03717"/>
    </source>
</evidence>
<protein>
    <submittedName>
        <fullName evidence="7">Penicillin-binding protein 2</fullName>
    </submittedName>
</protein>
<keyword evidence="8" id="KW-1185">Reference proteome</keyword>
<keyword evidence="2" id="KW-0121">Carboxypeptidase</keyword>
<evidence type="ECO:0000256" key="1">
    <source>
        <dbReference type="ARBA" id="ARBA00004370"/>
    </source>
</evidence>
<dbReference type="SUPFAM" id="SSF56519">
    <property type="entry name" value="Penicillin binding protein dimerisation domain"/>
    <property type="match status" value="1"/>
</dbReference>
<evidence type="ECO:0000256" key="3">
    <source>
        <dbReference type="ARBA" id="ARBA00023136"/>
    </source>
</evidence>
<dbReference type="Gene3D" id="3.40.710.10">
    <property type="entry name" value="DD-peptidase/beta-lactamase superfamily"/>
    <property type="match status" value="1"/>
</dbReference>
<feature type="domain" description="Penicillin-binding protein transpeptidase" evidence="5">
    <location>
        <begin position="262"/>
        <end position="551"/>
    </location>
</feature>
<dbReference type="PANTHER" id="PTHR30627">
    <property type="entry name" value="PEPTIDOGLYCAN D,D-TRANSPEPTIDASE"/>
    <property type="match status" value="1"/>
</dbReference>
<dbReference type="InterPro" id="IPR036138">
    <property type="entry name" value="PBP_dimer_sf"/>
</dbReference>
<keyword evidence="4" id="KW-1133">Transmembrane helix</keyword>
<gene>
    <name evidence="7" type="ORF">QGN29_08450</name>
</gene>
<dbReference type="Pfam" id="PF03717">
    <property type="entry name" value="PBP_dimer"/>
    <property type="match status" value="1"/>
</dbReference>
<sequence>MTTETFNRSLVDPAKPVLGEGVSEGRVDGGLDGSQKSSLMAARSRVSFLMAGFVALNAVFAGKLLYLGSEKGFQAPKPIAPIVAEAGPIVAEKKFSRKDILDRNGEILATSLEVQSLGVNRSKVKDPDLLAEQVVAIIPEMDLARLRQKLSRKAGFIRLHQKLTPKQAYAINALGNPALRLDSREERIYPQGRLGAHVLGFVNVDGDGLAGIEHFMNERLSNGKVDDESSVKLSIDMNVQHALTNELSEAKNAFRALGAAGLIMDVSTGEMLALASLPDYDPNVGSKATGEERRNRATKSLYELGSTMKTFTFAAAFEDGLISMNDRFDATKPIRVDGFTINDDHPKARVLSVPEVFIYSSNIGTSKIADLIGSDKQKAFLDKLGLLDRASLELTEVSRPLLPQRWSDATRATVSYGHGISLSPLHLVGSISAMINGGVLHQPTLLKTSEFVAGKRVISRETSEKMRQLMRLTVKTGTGKNANAKGYRVAGKTGTARKVIKGQYSRKHTVSSFVAAFPIDDPKYVVFVLLDEPKGYLNSGGMAAAPVVQHVVRRIAPILNVAPMKEDVSPYQRLSYLIEKEGK</sequence>
<dbReference type="Pfam" id="PF00905">
    <property type="entry name" value="Transpeptidase"/>
    <property type="match status" value="1"/>
</dbReference>
<dbReference type="Gene3D" id="3.30.450.330">
    <property type="match status" value="1"/>
</dbReference>
<dbReference type="KEGG" id="tmk:QGN29_08450"/>
<evidence type="ECO:0000313" key="8">
    <source>
        <dbReference type="Proteomes" id="UP001268683"/>
    </source>
</evidence>